<keyword evidence="5" id="KW-0217">Developmental protein</keyword>
<dbReference type="GO" id="GO:0007399">
    <property type="term" value="P:nervous system development"/>
    <property type="evidence" value="ECO:0007669"/>
    <property type="project" value="UniProtKB-KW"/>
</dbReference>
<protein>
    <recommendedName>
        <fullName evidence="14">NEDD4 binding protein 3</fullName>
    </recommendedName>
</protein>
<dbReference type="PANTHER" id="PTHR32274:SF1">
    <property type="entry name" value="NEDD4-BINDING PROTEIN 3"/>
    <property type="match status" value="1"/>
</dbReference>
<evidence type="ECO:0000256" key="2">
    <source>
        <dbReference type="ARBA" id="ARBA00004489"/>
    </source>
</evidence>
<reference evidence="12 13" key="1">
    <citation type="journal article" date="2019" name="Proc. Natl. Acad. Sci. U.S.A.">
        <title>Regulatory changes in pterin and carotenoid genes underlie balanced color polymorphisms in the wall lizard.</title>
        <authorList>
            <person name="Andrade P."/>
            <person name="Pinho C."/>
            <person name="Perez I de Lanuza G."/>
            <person name="Afonso S."/>
            <person name="Brejcha J."/>
            <person name="Rubin C.J."/>
            <person name="Wallerman O."/>
            <person name="Pereira P."/>
            <person name="Sabatino S.J."/>
            <person name="Bellati A."/>
            <person name="Pellitteri-Rosa D."/>
            <person name="Bosakova Z."/>
            <person name="Bunikis I."/>
            <person name="Carretero M.A."/>
            <person name="Feiner N."/>
            <person name="Marsik P."/>
            <person name="Pauperio F."/>
            <person name="Salvi D."/>
            <person name="Soler L."/>
            <person name="While G.M."/>
            <person name="Uller T."/>
            <person name="Font E."/>
            <person name="Andersson L."/>
            <person name="Carneiro M."/>
        </authorList>
    </citation>
    <scope>NUCLEOTIDE SEQUENCE</scope>
</reference>
<feature type="region of interest" description="Disordered" evidence="11">
    <location>
        <begin position="185"/>
        <end position="243"/>
    </location>
</feature>
<evidence type="ECO:0000256" key="6">
    <source>
        <dbReference type="ARBA" id="ARBA00022902"/>
    </source>
</evidence>
<organism evidence="12 13">
    <name type="scientific">Podarcis muralis</name>
    <name type="common">Wall lizard</name>
    <name type="synonym">Lacerta muralis</name>
    <dbReference type="NCBI Taxonomy" id="64176"/>
    <lineage>
        <taxon>Eukaryota</taxon>
        <taxon>Metazoa</taxon>
        <taxon>Chordata</taxon>
        <taxon>Craniata</taxon>
        <taxon>Vertebrata</taxon>
        <taxon>Euteleostomi</taxon>
        <taxon>Lepidosauria</taxon>
        <taxon>Squamata</taxon>
        <taxon>Bifurcata</taxon>
        <taxon>Unidentata</taxon>
        <taxon>Episquamata</taxon>
        <taxon>Laterata</taxon>
        <taxon>Lacertibaenia</taxon>
        <taxon>Lacertidae</taxon>
        <taxon>Podarcis</taxon>
    </lineage>
</organism>
<feature type="compositionally biased region" description="Polar residues" evidence="11">
    <location>
        <begin position="194"/>
        <end position="213"/>
    </location>
</feature>
<evidence type="ECO:0000256" key="9">
    <source>
        <dbReference type="ARBA" id="ARBA00023329"/>
    </source>
</evidence>
<dbReference type="InterPro" id="IPR033571">
    <property type="entry name" value="N4BP3"/>
</dbReference>
<name>A0A670JT69_PODMU</name>
<dbReference type="Pfam" id="PF06818">
    <property type="entry name" value="Fez1"/>
    <property type="match status" value="2"/>
</dbReference>
<reference evidence="12" key="3">
    <citation type="submission" date="2025-09" db="UniProtKB">
        <authorList>
            <consortium name="Ensembl"/>
        </authorList>
    </citation>
    <scope>IDENTIFICATION</scope>
</reference>
<evidence type="ECO:0000256" key="8">
    <source>
        <dbReference type="ARBA" id="ARBA00023273"/>
    </source>
</evidence>
<comment type="similarity">
    <text evidence="4">Belongs to the N4BP3 family.</text>
</comment>
<dbReference type="GO" id="GO:0030424">
    <property type="term" value="C:axon"/>
    <property type="evidence" value="ECO:0007669"/>
    <property type="project" value="UniProtKB-SubCell"/>
</dbReference>
<dbReference type="Proteomes" id="UP000472272">
    <property type="component" value="Chromosome 17"/>
</dbReference>
<keyword evidence="9" id="KW-0968">Cytoplasmic vesicle</keyword>
<evidence type="ECO:0000256" key="1">
    <source>
        <dbReference type="ARBA" id="ARBA00004279"/>
    </source>
</evidence>
<keyword evidence="13" id="KW-1185">Reference proteome</keyword>
<evidence type="ECO:0000313" key="13">
    <source>
        <dbReference type="Proteomes" id="UP000472272"/>
    </source>
</evidence>
<proteinExistence type="inferred from homology"/>
<feature type="region of interest" description="Disordered" evidence="11">
    <location>
        <begin position="64"/>
        <end position="83"/>
    </location>
</feature>
<evidence type="ECO:0000256" key="4">
    <source>
        <dbReference type="ARBA" id="ARBA00010640"/>
    </source>
</evidence>
<feature type="compositionally biased region" description="Low complexity" evidence="11">
    <location>
        <begin position="149"/>
        <end position="165"/>
    </location>
</feature>
<evidence type="ECO:0008006" key="14">
    <source>
        <dbReference type="Google" id="ProtNLM"/>
    </source>
</evidence>
<dbReference type="GO" id="GO:0030425">
    <property type="term" value="C:dendrite"/>
    <property type="evidence" value="ECO:0007669"/>
    <property type="project" value="UniProtKB-SubCell"/>
</dbReference>
<reference evidence="12" key="2">
    <citation type="submission" date="2025-08" db="UniProtKB">
        <authorList>
            <consortium name="Ensembl"/>
        </authorList>
    </citation>
    <scope>IDENTIFICATION</scope>
</reference>
<sequence length="519" mass="59344">LTLRPGEAGMGNVGSQVEKRDFLLTSPGDLHGMRQPDGLLRKGTSQRGFFGYFHWGKWGDTRAEKKHQSSGGGFKGDYECDQENQPPERYFRDHQQAADFSKSSLPEHGCFSRCRIRPSAFKVVSWKSLLCMPRRSSAKGQKLSKRNRSLTQVSTSSSSQRSPLRSHLLHTISLDESTKAIQSFPTGTPPFKPATTQLSASVGHNNHTGNSLDRASRGPFGCRQNTSLLQEPEPPETQSDVSLEDGVKQFEDRLTEKGMERNLSENDDPFTQMFEDKQTLRMDEPDELKKVPLQLCKAQQEEKRLQEELDLQQRQREKLRLQHQQAERLSPILEETQWDVCQKTAGISLLKQQFPDAQEEMAQKQGEIFGLKTQLREVQTELQAEDSQRGSPVPPRDSPMQECQDVLACETDGSKSRGMQGESAEEAGWLWGELLCERSQAQLQEASFEQERKTWEEEKKTVLRYQREKQARYVKMYYCNQALERQLSQFRQFQGKPRCISSELPLIERVLKDLNTLAL</sequence>
<dbReference type="AlphaFoldDB" id="A0A670JT69"/>
<keyword evidence="6" id="KW-0524">Neurogenesis</keyword>
<evidence type="ECO:0000256" key="11">
    <source>
        <dbReference type="SAM" id="MobiDB-lite"/>
    </source>
</evidence>
<feature type="region of interest" description="Disordered" evidence="11">
    <location>
        <begin position="382"/>
        <end position="402"/>
    </location>
</feature>
<comment type="subcellular location">
    <subcellularLocation>
        <location evidence="2">Cell projection</location>
        <location evidence="2">Axon</location>
    </subcellularLocation>
    <subcellularLocation>
        <location evidence="1">Cell projection</location>
        <location evidence="1">Dendrite</location>
    </subcellularLocation>
    <subcellularLocation>
        <location evidence="3">Cytoplasmic vesicle</location>
    </subcellularLocation>
</comment>
<evidence type="ECO:0000256" key="10">
    <source>
        <dbReference type="SAM" id="Coils"/>
    </source>
</evidence>
<feature type="region of interest" description="Disordered" evidence="11">
    <location>
        <begin position="137"/>
        <end position="165"/>
    </location>
</feature>
<evidence type="ECO:0000256" key="7">
    <source>
        <dbReference type="ARBA" id="ARBA00023054"/>
    </source>
</evidence>
<evidence type="ECO:0000256" key="3">
    <source>
        <dbReference type="ARBA" id="ARBA00004541"/>
    </source>
</evidence>
<evidence type="ECO:0000256" key="5">
    <source>
        <dbReference type="ARBA" id="ARBA00022473"/>
    </source>
</evidence>
<dbReference type="PANTHER" id="PTHR32274">
    <property type="entry name" value="NEDD4-BINDING PROTEIN 3"/>
    <property type="match status" value="1"/>
</dbReference>
<feature type="coiled-coil region" evidence="10">
    <location>
        <begin position="297"/>
        <end position="329"/>
    </location>
</feature>
<dbReference type="GO" id="GO:0031410">
    <property type="term" value="C:cytoplasmic vesicle"/>
    <property type="evidence" value="ECO:0007669"/>
    <property type="project" value="UniProtKB-SubCell"/>
</dbReference>
<dbReference type="Ensembl" id="ENSPMRT00000029306.1">
    <property type="protein sequence ID" value="ENSPMRP00000027631.1"/>
    <property type="gene ID" value="ENSPMRG00000017820.1"/>
</dbReference>
<evidence type="ECO:0000313" key="12">
    <source>
        <dbReference type="Ensembl" id="ENSPMRP00000027631.1"/>
    </source>
</evidence>
<accession>A0A670JT69</accession>
<keyword evidence="7 10" id="KW-0175">Coiled coil</keyword>
<keyword evidence="8" id="KW-0966">Cell projection</keyword>
<dbReference type="GeneTree" id="ENSGT00940000158603"/>